<evidence type="ECO:0000313" key="2">
    <source>
        <dbReference type="Proteomes" id="UP000041770"/>
    </source>
</evidence>
<accession>A0A655W621</accession>
<organism evidence="1 2">
    <name type="scientific">Vibrio cholerae</name>
    <dbReference type="NCBI Taxonomy" id="666"/>
    <lineage>
        <taxon>Bacteria</taxon>
        <taxon>Pseudomonadati</taxon>
        <taxon>Pseudomonadota</taxon>
        <taxon>Gammaproteobacteria</taxon>
        <taxon>Vibrionales</taxon>
        <taxon>Vibrionaceae</taxon>
        <taxon>Vibrio</taxon>
    </lineage>
</organism>
<sequence length="96" mass="11042">MLVGRNFKLLTIKLGDAAHQVIQAALIFTFDGWRIFRKGAGRRSFFTLNFKTYGRRQLFNGLRKLHAFIFHDKIDGIAMSTTAEAVIELFFLTDTE</sequence>
<evidence type="ECO:0000313" key="1">
    <source>
        <dbReference type="EMBL" id="CSC63950.1"/>
    </source>
</evidence>
<dbReference type="Proteomes" id="UP000041770">
    <property type="component" value="Unassembled WGS sequence"/>
</dbReference>
<name>A0A655W621_VIBCL</name>
<protein>
    <submittedName>
        <fullName evidence="1">Uncharacterized protein</fullName>
    </submittedName>
</protein>
<gene>
    <name evidence="1" type="ORF">ERS013200_01888</name>
</gene>
<proteinExistence type="predicted"/>
<dbReference type="EMBL" id="CWQY01000010">
    <property type="protein sequence ID" value="CSC63950.1"/>
    <property type="molecule type" value="Genomic_DNA"/>
</dbReference>
<reference evidence="1 2" key="1">
    <citation type="submission" date="2015-07" db="EMBL/GenBank/DDBJ databases">
        <authorList>
            <consortium name="Pathogen Informatics"/>
        </authorList>
    </citation>
    <scope>NUCLEOTIDE SEQUENCE [LARGE SCALE GENOMIC DNA]</scope>
    <source>
        <strain evidence="1 2">A316</strain>
    </source>
</reference>
<dbReference type="AlphaFoldDB" id="A0A655W621"/>